<dbReference type="Proteomes" id="UP001431449">
    <property type="component" value="Unassembled WGS sequence"/>
</dbReference>
<comment type="caution">
    <text evidence="2">The sequence shown here is derived from an EMBL/GenBank/DDBJ whole genome shotgun (WGS) entry which is preliminary data.</text>
</comment>
<organism evidence="2 3">
    <name type="scientific">Pseudomarimonas salicorniae</name>
    <dbReference type="NCBI Taxonomy" id="2933270"/>
    <lineage>
        <taxon>Bacteria</taxon>
        <taxon>Pseudomonadati</taxon>
        <taxon>Pseudomonadota</taxon>
        <taxon>Gammaproteobacteria</taxon>
        <taxon>Lysobacterales</taxon>
        <taxon>Lysobacteraceae</taxon>
        <taxon>Pseudomarimonas</taxon>
    </lineage>
</organism>
<sequence>MFDHVKFGVTNYETSKAFYLSALEPLGVCAGPEGPPHYGIEMYVPGQEASLCLFQCDEKPSRLHLAFAASTPQAVDAFYRAAIAAGGRDHGRPGYRDKYHAGYYAAYVLDPDGHNIEAVFHSREP</sequence>
<name>A0ABT0GG34_9GAMM</name>
<dbReference type="Pfam" id="PF00903">
    <property type="entry name" value="Glyoxalase"/>
    <property type="match status" value="1"/>
</dbReference>
<evidence type="ECO:0000313" key="3">
    <source>
        <dbReference type="Proteomes" id="UP001431449"/>
    </source>
</evidence>
<dbReference type="PANTHER" id="PTHR35006:SF2">
    <property type="entry name" value="GLYOXALASE FAMILY PROTEIN (AFU_ORTHOLOGUE AFUA_5G14830)"/>
    <property type="match status" value="1"/>
</dbReference>
<proteinExistence type="predicted"/>
<dbReference type="PANTHER" id="PTHR35006">
    <property type="entry name" value="GLYOXALASE FAMILY PROTEIN (AFU_ORTHOLOGUE AFUA_5G14830)"/>
    <property type="match status" value="1"/>
</dbReference>
<dbReference type="SUPFAM" id="SSF54593">
    <property type="entry name" value="Glyoxalase/Bleomycin resistance protein/Dihydroxybiphenyl dioxygenase"/>
    <property type="match status" value="1"/>
</dbReference>
<accession>A0ABT0GG34</accession>
<dbReference type="PROSITE" id="PS51819">
    <property type="entry name" value="VOC"/>
    <property type="match status" value="1"/>
</dbReference>
<dbReference type="InterPro" id="IPR029068">
    <property type="entry name" value="Glyas_Bleomycin-R_OHBP_Dase"/>
</dbReference>
<dbReference type="EMBL" id="JALNMH010000005">
    <property type="protein sequence ID" value="MCK7593494.1"/>
    <property type="molecule type" value="Genomic_DNA"/>
</dbReference>
<dbReference type="CDD" id="cd07262">
    <property type="entry name" value="VOC_like"/>
    <property type="match status" value="1"/>
</dbReference>
<reference evidence="2" key="1">
    <citation type="submission" date="2022-04" db="EMBL/GenBank/DDBJ databases">
        <title>Lysobacter sp. CAU 1642 isolated from sea sand.</title>
        <authorList>
            <person name="Kim W."/>
        </authorList>
    </citation>
    <scope>NUCLEOTIDE SEQUENCE</scope>
    <source>
        <strain evidence="2">CAU 1642</strain>
    </source>
</reference>
<dbReference type="InterPro" id="IPR037523">
    <property type="entry name" value="VOC_core"/>
</dbReference>
<protein>
    <submittedName>
        <fullName evidence="2">VOC family protein</fullName>
    </submittedName>
</protein>
<dbReference type="InterPro" id="IPR004360">
    <property type="entry name" value="Glyas_Fos-R_dOase_dom"/>
</dbReference>
<evidence type="ECO:0000259" key="1">
    <source>
        <dbReference type="PROSITE" id="PS51819"/>
    </source>
</evidence>
<gene>
    <name evidence="2" type="ORF">M0G41_07415</name>
</gene>
<evidence type="ECO:0000313" key="2">
    <source>
        <dbReference type="EMBL" id="MCK7593494.1"/>
    </source>
</evidence>
<keyword evidence="3" id="KW-1185">Reference proteome</keyword>
<dbReference type="Gene3D" id="3.10.180.10">
    <property type="entry name" value="2,3-Dihydroxybiphenyl 1,2-Dioxygenase, domain 1"/>
    <property type="match status" value="1"/>
</dbReference>
<dbReference type="RefSeq" id="WP_248207126.1">
    <property type="nucleotide sequence ID" value="NZ_JALNMH010000005.1"/>
</dbReference>
<feature type="domain" description="VOC" evidence="1">
    <location>
        <begin position="1"/>
        <end position="121"/>
    </location>
</feature>